<sequence length="150" mass="16031">MATEMLQAAWTSVSASTIANCFRHALCEVATCDCTSAKSDGIVVTDENMAEVEASWNALGDVGVVSADDFFYDYVNSDADAVPMEEPTDDAIVADVTRQTDPSDDEDAVVSHAHTFDVPTLPQALDAVDLVRRFTASTVTAKTAQHCGHR</sequence>
<name>A0ACB8CDQ6_DERSI</name>
<reference evidence="1" key="1">
    <citation type="submission" date="2020-05" db="EMBL/GenBank/DDBJ databases">
        <title>Large-scale comparative analyses of tick genomes elucidate their genetic diversity and vector capacities.</title>
        <authorList>
            <person name="Jia N."/>
            <person name="Wang J."/>
            <person name="Shi W."/>
            <person name="Du L."/>
            <person name="Sun Y."/>
            <person name="Zhan W."/>
            <person name="Jiang J."/>
            <person name="Wang Q."/>
            <person name="Zhang B."/>
            <person name="Ji P."/>
            <person name="Sakyi L.B."/>
            <person name="Cui X."/>
            <person name="Yuan T."/>
            <person name="Jiang B."/>
            <person name="Yang W."/>
            <person name="Lam T.T.-Y."/>
            <person name="Chang Q."/>
            <person name="Ding S."/>
            <person name="Wang X."/>
            <person name="Zhu J."/>
            <person name="Ruan X."/>
            <person name="Zhao L."/>
            <person name="Wei J."/>
            <person name="Que T."/>
            <person name="Du C."/>
            <person name="Cheng J."/>
            <person name="Dai P."/>
            <person name="Han X."/>
            <person name="Huang E."/>
            <person name="Gao Y."/>
            <person name="Liu J."/>
            <person name="Shao H."/>
            <person name="Ye R."/>
            <person name="Li L."/>
            <person name="Wei W."/>
            <person name="Wang X."/>
            <person name="Wang C."/>
            <person name="Yang T."/>
            <person name="Huo Q."/>
            <person name="Li W."/>
            <person name="Guo W."/>
            <person name="Chen H."/>
            <person name="Zhou L."/>
            <person name="Ni X."/>
            <person name="Tian J."/>
            <person name="Zhou Y."/>
            <person name="Sheng Y."/>
            <person name="Liu T."/>
            <person name="Pan Y."/>
            <person name="Xia L."/>
            <person name="Li J."/>
            <person name="Zhao F."/>
            <person name="Cao W."/>
        </authorList>
    </citation>
    <scope>NUCLEOTIDE SEQUENCE</scope>
    <source>
        <strain evidence="1">Dsil-2018</strain>
    </source>
</reference>
<gene>
    <name evidence="1" type="ORF">HPB49_007600</name>
</gene>
<dbReference type="EMBL" id="CM023476">
    <property type="protein sequence ID" value="KAH7940890.1"/>
    <property type="molecule type" value="Genomic_DNA"/>
</dbReference>
<dbReference type="Proteomes" id="UP000821865">
    <property type="component" value="Chromosome 7"/>
</dbReference>
<accession>A0ACB8CDQ6</accession>
<evidence type="ECO:0000313" key="1">
    <source>
        <dbReference type="EMBL" id="KAH7940890.1"/>
    </source>
</evidence>
<proteinExistence type="predicted"/>
<keyword evidence="2" id="KW-1185">Reference proteome</keyword>
<evidence type="ECO:0000313" key="2">
    <source>
        <dbReference type="Proteomes" id="UP000821865"/>
    </source>
</evidence>
<protein>
    <submittedName>
        <fullName evidence="1">Uncharacterized protein</fullName>
    </submittedName>
</protein>
<organism evidence="1 2">
    <name type="scientific">Dermacentor silvarum</name>
    <name type="common">Tick</name>
    <dbReference type="NCBI Taxonomy" id="543639"/>
    <lineage>
        <taxon>Eukaryota</taxon>
        <taxon>Metazoa</taxon>
        <taxon>Ecdysozoa</taxon>
        <taxon>Arthropoda</taxon>
        <taxon>Chelicerata</taxon>
        <taxon>Arachnida</taxon>
        <taxon>Acari</taxon>
        <taxon>Parasitiformes</taxon>
        <taxon>Ixodida</taxon>
        <taxon>Ixodoidea</taxon>
        <taxon>Ixodidae</taxon>
        <taxon>Rhipicephalinae</taxon>
        <taxon>Dermacentor</taxon>
    </lineage>
</organism>
<comment type="caution">
    <text evidence="1">The sequence shown here is derived from an EMBL/GenBank/DDBJ whole genome shotgun (WGS) entry which is preliminary data.</text>
</comment>